<evidence type="ECO:0000256" key="2">
    <source>
        <dbReference type="SAM" id="MobiDB-lite"/>
    </source>
</evidence>
<dbReference type="Proteomes" id="UP000674318">
    <property type="component" value="Unassembled WGS sequence"/>
</dbReference>
<dbReference type="KEGG" id="phet:94290349"/>
<proteinExistence type="predicted"/>
<comment type="caution">
    <text evidence="3">The sequence shown here is derived from an EMBL/GenBank/DDBJ whole genome shotgun (WGS) entry which is preliminary data.</text>
</comment>
<organism evidence="3 4">
    <name type="scientific">Porcisia hertigi</name>
    <dbReference type="NCBI Taxonomy" id="2761500"/>
    <lineage>
        <taxon>Eukaryota</taxon>
        <taxon>Discoba</taxon>
        <taxon>Euglenozoa</taxon>
        <taxon>Kinetoplastea</taxon>
        <taxon>Metakinetoplastina</taxon>
        <taxon>Trypanosomatida</taxon>
        <taxon>Trypanosomatidae</taxon>
        <taxon>Leishmaniinae</taxon>
        <taxon>Porcisia</taxon>
    </lineage>
</organism>
<feature type="compositionally biased region" description="Low complexity" evidence="2">
    <location>
        <begin position="475"/>
        <end position="488"/>
    </location>
</feature>
<name>A0A836L852_9TRYP</name>
<sequence length="1239" mass="137298">MMGYEGRCVLLDDASEWVNIPFVVRELMKQLNDEAKASRAVVHTLQQEQKETNVLLRRVMQKQADLEIDNARNLMSLNQHASQVVHISTEKRHAEQIHHLHKKTERLEDKMQFLSANIERLSQSTLSPPGASDSLHDLKGLVTSLTTKVETTEGILKDYINAQTVVQKPSESLVEAAALAAIRDAQKVLKGQLDAYSAQLRGAEKTMRRLQEATSFQKEESARIRVKCEELSQVVESDRKTSQDRFTSCFHTVEKLEKLCSAQHAELGERMGRAEDMCRGCESRSREESKSLYSELRSFVIDDQTESQHRTNKLAEELRILKEQQRCLAEQLATVGNEVETGSQHAAKQLKDTSVRLVSVETELEQFGLTLVSRRDYQKEQRQTQDSLDEVRKSVADSMAAFQSQAQQLAASVKTMRTEQGEDNDWLHNELGRLSTIVGYTSQQREKQERQVTSLCEIVHNLSVAVEALQKGCGAAAAPSPAPTASPTQRSSPESHSNAEVLAAWETWRSAFAEEVDAKIAAAVSSSSLPHTPSPVLERVSQQLNELTAKVDGGAKYTQAIVSQQMDQMRHTVRDEVTHQLQVHPALREVTPALVEVEAVKRRVAGMELSLQTLSAHADRMRTEAEHVGLSLTDRVLQRVVVAEEAIDDFKRRLLELGEHVMSADQRCNHLVRGAHEMEVQLQEQQRMTLKLGTDLTGALESLLHTEQSLCRHESSTALQLAEVHTWLERWRRGTQATLTLAATTVEPPCSERNGAPSPETSTGDVCERQSGLAAQLAGTVERLSVHVARMEAGTLQAMRADLEALRSECAAATARKIDKDDVSLHTAGAYDTKREKAAYQELRRRIDDEESSRREAEAAFHALEGRLLAVESRVSELSALPKATSPPADKEDSIATPAALGRCVDGLSRCHERLDVVEQQLTRNACCCSSDGGCTSEVKRDVHYQDVHGLQEQLGQLQESIHGFVTSQVRSEMCEAESAMVEAAASVAVLRCQDALRVAADASTAAVDVRAIEERLAVLQAAVEGMQHTFEGDISTLLEGRGRVEELAQTLGATVDGLSALRTAQSELCSELKRAQSSHQGHLQDLSHQFETLVSGTETKVEELRARLRESTVVSVAESCEAGDGAQRPPDFATKAWVEKMLDSIQANYYTKALLEERLENIWSSMIGLLARKEDVSAVHDKLNGLHQLIQEEMQIELQRIEEQLENQLAEKASLANLQDILEHQISSSDADSDDATI</sequence>
<evidence type="ECO:0000313" key="3">
    <source>
        <dbReference type="EMBL" id="KAG5502009.1"/>
    </source>
</evidence>
<protein>
    <submittedName>
        <fullName evidence="3">Uncharacterized protein</fullName>
    </submittedName>
</protein>
<feature type="region of interest" description="Disordered" evidence="2">
    <location>
        <begin position="475"/>
        <end position="498"/>
    </location>
</feature>
<dbReference type="AlphaFoldDB" id="A0A836L852"/>
<feature type="coiled-coil region" evidence="1">
    <location>
        <begin position="193"/>
        <end position="220"/>
    </location>
</feature>
<feature type="coiled-coil region" evidence="1">
    <location>
        <begin position="97"/>
        <end position="124"/>
    </location>
</feature>
<feature type="coiled-coil region" evidence="1">
    <location>
        <begin position="1192"/>
        <end position="1219"/>
    </location>
</feature>
<feature type="coiled-coil region" evidence="1">
    <location>
        <begin position="796"/>
        <end position="867"/>
    </location>
</feature>
<keyword evidence="4" id="KW-1185">Reference proteome</keyword>
<keyword evidence="1" id="KW-0175">Coiled coil</keyword>
<evidence type="ECO:0000313" key="4">
    <source>
        <dbReference type="Proteomes" id="UP000674318"/>
    </source>
</evidence>
<evidence type="ECO:0000256" key="1">
    <source>
        <dbReference type="SAM" id="Coils"/>
    </source>
</evidence>
<dbReference type="OrthoDB" id="272738at2759"/>
<accession>A0A836L852</accession>
<feature type="compositionally biased region" description="Polar residues" evidence="2">
    <location>
        <begin position="489"/>
        <end position="498"/>
    </location>
</feature>
<dbReference type="RefSeq" id="XP_067756456.1">
    <property type="nucleotide sequence ID" value="XM_067900272.1"/>
</dbReference>
<dbReference type="EMBL" id="JAFJZO010000026">
    <property type="protein sequence ID" value="KAG5502009.1"/>
    <property type="molecule type" value="Genomic_DNA"/>
</dbReference>
<gene>
    <name evidence="3" type="ORF">JKF63_04280</name>
</gene>
<reference evidence="3 4" key="1">
    <citation type="submission" date="2021-02" db="EMBL/GenBank/DDBJ databases">
        <title>Porcisia hertigi Genome sequencing and assembly.</title>
        <authorList>
            <person name="Almutairi H."/>
            <person name="Gatherer D."/>
        </authorList>
    </citation>
    <scope>NUCLEOTIDE SEQUENCE [LARGE SCALE GENOMIC DNA]</scope>
    <source>
        <strain evidence="3 4">C119</strain>
    </source>
</reference>
<dbReference type="GeneID" id="94290349"/>